<keyword evidence="13" id="KW-1185">Reference proteome</keyword>
<evidence type="ECO:0000313" key="13">
    <source>
        <dbReference type="Proteomes" id="UP000636888"/>
    </source>
</evidence>
<dbReference type="GO" id="GO:0009055">
    <property type="term" value="F:electron transfer activity"/>
    <property type="evidence" value="ECO:0007669"/>
    <property type="project" value="InterPro"/>
</dbReference>
<dbReference type="Proteomes" id="UP000636888">
    <property type="component" value="Unassembled WGS sequence"/>
</dbReference>
<keyword evidence="4 9" id="KW-0349">Heme</keyword>
<reference evidence="12" key="1">
    <citation type="submission" date="2020-12" db="EMBL/GenBank/DDBJ databases">
        <title>Geomonas sp. Red875, isolated from river sediment.</title>
        <authorList>
            <person name="Xu Z."/>
            <person name="Zhang Z."/>
            <person name="Masuda Y."/>
            <person name="Itoh H."/>
            <person name="Senoo K."/>
        </authorList>
    </citation>
    <scope>NUCLEOTIDE SEQUENCE</scope>
    <source>
        <strain evidence="12">Red875</strain>
    </source>
</reference>
<dbReference type="RefSeq" id="WP_199383875.1">
    <property type="nucleotide sequence ID" value="NZ_JAEMHM010000007.1"/>
</dbReference>
<comment type="similarity">
    <text evidence="2">Belongs to the cytochrome c family. PetJ subfamily.</text>
</comment>
<feature type="domain" description="Cytochrome c" evidence="11">
    <location>
        <begin position="20"/>
        <end position="101"/>
    </location>
</feature>
<dbReference type="PANTHER" id="PTHR34688">
    <property type="entry name" value="CYTOCHROME C6, CHLOROPLASTIC"/>
    <property type="match status" value="1"/>
</dbReference>
<comment type="caution">
    <text evidence="12">The sequence shown here is derived from an EMBL/GenBank/DDBJ whole genome shotgun (WGS) entry which is preliminary data.</text>
</comment>
<gene>
    <name evidence="12" type="ORF">JFN93_09695</name>
</gene>
<feature type="signal peptide" evidence="10">
    <location>
        <begin position="1"/>
        <end position="21"/>
    </location>
</feature>
<keyword evidence="7 9" id="KW-0408">Iron</keyword>
<evidence type="ECO:0000256" key="9">
    <source>
        <dbReference type="PROSITE-ProRule" id="PRU00433"/>
    </source>
</evidence>
<dbReference type="InterPro" id="IPR009056">
    <property type="entry name" value="Cyt_c-like_dom"/>
</dbReference>
<evidence type="ECO:0000256" key="1">
    <source>
        <dbReference type="ARBA" id="ARBA00004518"/>
    </source>
</evidence>
<evidence type="ECO:0000256" key="5">
    <source>
        <dbReference type="ARBA" id="ARBA00022723"/>
    </source>
</evidence>
<feature type="chain" id="PRO_5035248273" evidence="10">
    <location>
        <begin position="22"/>
        <end position="102"/>
    </location>
</feature>
<dbReference type="PROSITE" id="PS51007">
    <property type="entry name" value="CYTC"/>
    <property type="match status" value="1"/>
</dbReference>
<evidence type="ECO:0000256" key="10">
    <source>
        <dbReference type="SAM" id="SignalP"/>
    </source>
</evidence>
<keyword evidence="8" id="KW-0793">Thylakoid</keyword>
<evidence type="ECO:0000256" key="7">
    <source>
        <dbReference type="ARBA" id="ARBA00023004"/>
    </source>
</evidence>
<protein>
    <submittedName>
        <fullName evidence="12">C-type cytochrome</fullName>
    </submittedName>
</protein>
<evidence type="ECO:0000259" key="11">
    <source>
        <dbReference type="PROSITE" id="PS51007"/>
    </source>
</evidence>
<dbReference type="AlphaFoldDB" id="A0A8J7JKM0"/>
<organism evidence="12 13">
    <name type="scientific">Geomesophilobacter sediminis</name>
    <dbReference type="NCBI Taxonomy" id="2798584"/>
    <lineage>
        <taxon>Bacteria</taxon>
        <taxon>Pseudomonadati</taxon>
        <taxon>Thermodesulfobacteriota</taxon>
        <taxon>Desulfuromonadia</taxon>
        <taxon>Geobacterales</taxon>
        <taxon>Geobacteraceae</taxon>
        <taxon>Geomesophilobacter</taxon>
    </lineage>
</organism>
<accession>A0A8J7JKM0</accession>
<dbReference type="InterPro" id="IPR023655">
    <property type="entry name" value="Cyt_C6"/>
</dbReference>
<evidence type="ECO:0000256" key="8">
    <source>
        <dbReference type="ARBA" id="ARBA00023078"/>
    </source>
</evidence>
<evidence type="ECO:0000313" key="12">
    <source>
        <dbReference type="EMBL" id="MBJ6724980.1"/>
    </source>
</evidence>
<keyword evidence="5 9" id="KW-0479">Metal-binding</keyword>
<evidence type="ECO:0000256" key="3">
    <source>
        <dbReference type="ARBA" id="ARBA00022448"/>
    </source>
</evidence>
<dbReference type="GO" id="GO:0020037">
    <property type="term" value="F:heme binding"/>
    <property type="evidence" value="ECO:0007669"/>
    <property type="project" value="InterPro"/>
</dbReference>
<dbReference type="SUPFAM" id="SSF46626">
    <property type="entry name" value="Cytochrome c"/>
    <property type="match status" value="1"/>
</dbReference>
<name>A0A8J7JKM0_9BACT</name>
<dbReference type="Gene3D" id="1.10.760.10">
    <property type="entry name" value="Cytochrome c-like domain"/>
    <property type="match status" value="1"/>
</dbReference>
<evidence type="ECO:0000256" key="6">
    <source>
        <dbReference type="ARBA" id="ARBA00022982"/>
    </source>
</evidence>
<sequence length="102" mass="11062">MYQKVLAASVLAVLTAAPAFAAVSGATLFKQHCAFCHPDGGNIMNKNKTLHKKDLNRDGIKDWKGVVAKMRNPGPGMTRYDAKAITDPQAKAIGEYVIKTFK</sequence>
<proteinExistence type="inferred from homology"/>
<dbReference type="GO" id="GO:0005506">
    <property type="term" value="F:iron ion binding"/>
    <property type="evidence" value="ECO:0007669"/>
    <property type="project" value="InterPro"/>
</dbReference>
<dbReference type="PANTHER" id="PTHR34688:SF2">
    <property type="entry name" value="CYTOCHROME C6, CHLOROPLASTIC"/>
    <property type="match status" value="1"/>
</dbReference>
<evidence type="ECO:0000256" key="2">
    <source>
        <dbReference type="ARBA" id="ARBA00009650"/>
    </source>
</evidence>
<dbReference type="GO" id="GO:0031979">
    <property type="term" value="C:plasma membrane-derived thylakoid lumen"/>
    <property type="evidence" value="ECO:0007669"/>
    <property type="project" value="UniProtKB-SubCell"/>
</dbReference>
<keyword evidence="3" id="KW-0813">Transport</keyword>
<dbReference type="EMBL" id="JAEMHM010000007">
    <property type="protein sequence ID" value="MBJ6724980.1"/>
    <property type="molecule type" value="Genomic_DNA"/>
</dbReference>
<keyword evidence="10" id="KW-0732">Signal</keyword>
<comment type="subcellular location">
    <subcellularLocation>
        <location evidence="1">Cellular thylakoid lumen</location>
    </subcellularLocation>
</comment>
<dbReference type="InterPro" id="IPR036909">
    <property type="entry name" value="Cyt_c-like_dom_sf"/>
</dbReference>
<dbReference type="Pfam" id="PF13442">
    <property type="entry name" value="Cytochrome_CBB3"/>
    <property type="match status" value="1"/>
</dbReference>
<evidence type="ECO:0000256" key="4">
    <source>
        <dbReference type="ARBA" id="ARBA00022617"/>
    </source>
</evidence>
<keyword evidence="6" id="KW-0249">Electron transport</keyword>